<comment type="caution">
    <text evidence="1">The sequence shown here is derived from an EMBL/GenBank/DDBJ whole genome shotgun (WGS) entry which is preliminary data.</text>
</comment>
<dbReference type="Proteomes" id="UP001060215">
    <property type="component" value="Chromosome 4"/>
</dbReference>
<evidence type="ECO:0000313" key="1">
    <source>
        <dbReference type="EMBL" id="KAI8016751.1"/>
    </source>
</evidence>
<protein>
    <submittedName>
        <fullName evidence="1">Laccase-9</fullName>
    </submittedName>
</protein>
<name>A0ACC0HXP3_9ERIC</name>
<keyword evidence="2" id="KW-1185">Reference proteome</keyword>
<accession>A0ACC0HXP3</accession>
<dbReference type="EMBL" id="CM045761">
    <property type="protein sequence ID" value="KAI8016751.1"/>
    <property type="molecule type" value="Genomic_DNA"/>
</dbReference>
<proteinExistence type="predicted"/>
<reference evidence="1 2" key="1">
    <citation type="journal article" date="2022" name="Plant J.">
        <title>Chromosome-level genome of Camellia lanceoleosa provides a valuable resource for understanding genome evolution and self-incompatibility.</title>
        <authorList>
            <person name="Gong W."/>
            <person name="Xiao S."/>
            <person name="Wang L."/>
            <person name="Liao Z."/>
            <person name="Chang Y."/>
            <person name="Mo W."/>
            <person name="Hu G."/>
            <person name="Li W."/>
            <person name="Zhao G."/>
            <person name="Zhu H."/>
            <person name="Hu X."/>
            <person name="Ji K."/>
            <person name="Xiang X."/>
            <person name="Song Q."/>
            <person name="Yuan D."/>
            <person name="Jin S."/>
            <person name="Zhang L."/>
        </authorList>
    </citation>
    <scope>NUCLEOTIDE SEQUENCE [LARGE SCALE GENOMIC DNA]</scope>
    <source>
        <strain evidence="1">SQ_2022a</strain>
    </source>
</reference>
<evidence type="ECO:0000313" key="2">
    <source>
        <dbReference type="Proteomes" id="UP001060215"/>
    </source>
</evidence>
<gene>
    <name evidence="1" type="ORF">LOK49_LG05G02872</name>
</gene>
<organism evidence="1 2">
    <name type="scientific">Camellia lanceoleosa</name>
    <dbReference type="NCBI Taxonomy" id="1840588"/>
    <lineage>
        <taxon>Eukaryota</taxon>
        <taxon>Viridiplantae</taxon>
        <taxon>Streptophyta</taxon>
        <taxon>Embryophyta</taxon>
        <taxon>Tracheophyta</taxon>
        <taxon>Spermatophyta</taxon>
        <taxon>Magnoliopsida</taxon>
        <taxon>eudicotyledons</taxon>
        <taxon>Gunneridae</taxon>
        <taxon>Pentapetalae</taxon>
        <taxon>asterids</taxon>
        <taxon>Ericales</taxon>
        <taxon>Theaceae</taxon>
        <taxon>Camellia</taxon>
    </lineage>
</organism>
<sequence>MTTCNIALYISDLLVEFLGFVILSGIFWGMVAGDDVHYYDFVLREANFTRLCSTKAMLVVNNSFPGPVIRVHKGDTLYVNVYNEGNCGVTIHWHGVKQPRNPWSDGPEYITQCAIEPGRNFTYEVIFSDEEGTLWWHAHSDWARNSIHGAIVIYPAPGTTYPFPMPDDEEIIILGSWYEGDLNLLLWEDIILGGPLPDSDAHLINGQPGDFGNCSKESTYRWMIDYGKTYMLCIINAMMNADVFFAIADHNLTVVGMDGNYLKPTVASYIVISPGQTMNVLLRANQPLGHYYMATREYDSSVPSNTDYDKTNATAILEYIGNYTFPSDPIFPSTNLPSFEDFIAADNFLSRLRSLASHDHPSDVPTNITTRMFIVVSMNQNLCPNTTCIGEASDERLAASMNNITFVNPNTDILSAYYWSLSGVYTTDFPNQPFSYYNFTDEDLTINTASMKGTKVKMLNYNETVEIIFQGTNILNTSETHPMHLHGYNFYVVGSGYGNFDPEIDPKGYNLVDPLHVNTIAIPRNGWVTLRFIANNPGVWYWHCHFDRHLTWGMSTVFIVQNGSTPETSDDAHYYDFVLREANFTRLCSTKSMLVVNDSFPGPVIRVHKGDTVYVTVHNQGIYGVTIHWHGVKQPRNPWSDGPEYITQCPIEPGRNFTYEVIFSDEEGTLWWHAHSDWTRNSIHGAIVIYPAPGTTHPFPMPDDEEIIILGSWYKDDLNLLVSEDLLAGGNLPESDAYLINGQPGDFCNCSKESTYRRMIDYGKTYMLRIINSVMNVDMFFAIADHNLTVVGMDGNYLKPTVASYVVISPGQTMNVLVTANQPLGHYYMATRQYDSVHPSYTDYDKTNTTAILEYRGNYTPPSCPIFPSNLPTFQDFIAADNFLHQLRSLASHDHPSDVPKDITTRMFITVAMNQLLCSNSSCPGTGETSHDRIASSLNNMTFLNPKINILSAYYWNLSGVYTNDFPDQPLSYYNFTGEDLPINTTVSTQGTKVKMLNYNETVEIIFQGTNVLYSSETHPMHFHGYNFYVVGSGYGNFNPEIDPDKYNLVDPLHVNTIAVPKNGWVTIRFIANNPGVWYWHCHFDRHLTWGMATVFIVKNGNTPETSMREPPPNLPQCESQFTNQLQQLDIWEKYVPNQI</sequence>